<dbReference type="SFLD" id="SFLDS00019">
    <property type="entry name" value="Glutathione_Transferase_(cytos"/>
    <property type="match status" value="1"/>
</dbReference>
<dbReference type="GO" id="GO:0004364">
    <property type="term" value="F:glutathione transferase activity"/>
    <property type="evidence" value="ECO:0007669"/>
    <property type="project" value="TreeGrafter"/>
</dbReference>
<dbReference type="PANTHER" id="PTHR42673">
    <property type="entry name" value="MALEYLACETOACETATE ISOMERASE"/>
    <property type="match status" value="1"/>
</dbReference>
<evidence type="ECO:0000313" key="3">
    <source>
        <dbReference type="Proteomes" id="UP000243978"/>
    </source>
</evidence>
<dbReference type="Proteomes" id="UP000243978">
    <property type="component" value="Unassembled WGS sequence"/>
</dbReference>
<name>A0A2T6BJJ6_9RHOB</name>
<dbReference type="RefSeq" id="WP_107844458.1">
    <property type="nucleotide sequence ID" value="NZ_QBKS01000001.1"/>
</dbReference>
<reference evidence="2 3" key="1">
    <citation type="submission" date="2018-04" db="EMBL/GenBank/DDBJ databases">
        <title>Genomic Encyclopedia of Archaeal and Bacterial Type Strains, Phase II (KMG-II): from individual species to whole genera.</title>
        <authorList>
            <person name="Goeker M."/>
        </authorList>
    </citation>
    <scope>NUCLEOTIDE SEQUENCE [LARGE SCALE GENOMIC DNA]</scope>
    <source>
        <strain evidence="2 3">DSM 100977</strain>
    </source>
</reference>
<organism evidence="2 3">
    <name type="scientific">Litoreibacter ponti</name>
    <dbReference type="NCBI Taxonomy" id="1510457"/>
    <lineage>
        <taxon>Bacteria</taxon>
        <taxon>Pseudomonadati</taxon>
        <taxon>Pseudomonadota</taxon>
        <taxon>Alphaproteobacteria</taxon>
        <taxon>Rhodobacterales</taxon>
        <taxon>Roseobacteraceae</taxon>
        <taxon>Litoreibacter</taxon>
    </lineage>
</organism>
<dbReference type="Gene3D" id="3.40.30.10">
    <property type="entry name" value="Glutaredoxin"/>
    <property type="match status" value="1"/>
</dbReference>
<dbReference type="EMBL" id="QBKS01000001">
    <property type="protein sequence ID" value="PTX56241.1"/>
    <property type="molecule type" value="Genomic_DNA"/>
</dbReference>
<dbReference type="PANTHER" id="PTHR42673:SF4">
    <property type="entry name" value="MALEYLACETOACETATE ISOMERASE"/>
    <property type="match status" value="1"/>
</dbReference>
<dbReference type="Pfam" id="PF13417">
    <property type="entry name" value="GST_N_3"/>
    <property type="match status" value="1"/>
</dbReference>
<dbReference type="AlphaFoldDB" id="A0A2T6BJJ6"/>
<keyword evidence="2" id="KW-0808">Transferase</keyword>
<comment type="caution">
    <text evidence="2">The sequence shown here is derived from an EMBL/GenBank/DDBJ whole genome shotgun (WGS) entry which is preliminary data.</text>
</comment>
<protein>
    <submittedName>
        <fullName evidence="2">Glutathione S-transferase</fullName>
    </submittedName>
</protein>
<dbReference type="SUPFAM" id="SSF47616">
    <property type="entry name" value="GST C-terminal domain-like"/>
    <property type="match status" value="1"/>
</dbReference>
<evidence type="ECO:0000313" key="2">
    <source>
        <dbReference type="EMBL" id="PTX56241.1"/>
    </source>
</evidence>
<accession>A0A2T6BJJ6</accession>
<dbReference type="Gene3D" id="1.20.1050.10">
    <property type="match status" value="1"/>
</dbReference>
<sequence length="214" mass="24275">MYTVYSVDHSLYCAKLRLVLRHKRLEWRDVPPPGGTGSADYLSLVPTGNLPALVDGTLTLTDSEAIAEYLEEKHPSPAMLPSGLVPRALSRERSRFHDTRLEPALRLTFSNTDPRTRRPDEITAAHAEITKRLAALEILLKAPLSRDQLWLGDCGIIITCEWLDIMVEYGVLPTLDMGPEIIRYRAQMQEFDAVAAELVCYLPHMHDWMDSKHR</sequence>
<dbReference type="InterPro" id="IPR004045">
    <property type="entry name" value="Glutathione_S-Trfase_N"/>
</dbReference>
<dbReference type="PROSITE" id="PS50404">
    <property type="entry name" value="GST_NTER"/>
    <property type="match status" value="1"/>
</dbReference>
<evidence type="ECO:0000259" key="1">
    <source>
        <dbReference type="PROSITE" id="PS50404"/>
    </source>
</evidence>
<dbReference type="InterPro" id="IPR040079">
    <property type="entry name" value="Glutathione_S-Trfase"/>
</dbReference>
<dbReference type="SUPFAM" id="SSF52833">
    <property type="entry name" value="Thioredoxin-like"/>
    <property type="match status" value="1"/>
</dbReference>
<proteinExistence type="predicted"/>
<dbReference type="CDD" id="cd00570">
    <property type="entry name" value="GST_N_family"/>
    <property type="match status" value="1"/>
</dbReference>
<gene>
    <name evidence="2" type="ORF">C8N43_0894</name>
</gene>
<dbReference type="InterPro" id="IPR036249">
    <property type="entry name" value="Thioredoxin-like_sf"/>
</dbReference>
<dbReference type="OrthoDB" id="9782992at2"/>
<feature type="domain" description="GST N-terminal" evidence="1">
    <location>
        <begin position="1"/>
        <end position="78"/>
    </location>
</feature>
<dbReference type="GO" id="GO:0016034">
    <property type="term" value="F:maleylacetoacetate isomerase activity"/>
    <property type="evidence" value="ECO:0007669"/>
    <property type="project" value="TreeGrafter"/>
</dbReference>
<dbReference type="InterPro" id="IPR036282">
    <property type="entry name" value="Glutathione-S-Trfase_C_sf"/>
</dbReference>
<keyword evidence="3" id="KW-1185">Reference proteome</keyword>
<dbReference type="GO" id="GO:0006749">
    <property type="term" value="P:glutathione metabolic process"/>
    <property type="evidence" value="ECO:0007669"/>
    <property type="project" value="TreeGrafter"/>
</dbReference>
<dbReference type="GO" id="GO:0006559">
    <property type="term" value="P:L-phenylalanine catabolic process"/>
    <property type="evidence" value="ECO:0007669"/>
    <property type="project" value="TreeGrafter"/>
</dbReference>